<evidence type="ECO:0000256" key="1">
    <source>
        <dbReference type="SAM" id="Phobius"/>
    </source>
</evidence>
<sequence length="280" mass="29639">MASDGYLLVTRRDACGCEGYGESAGPFVVMKRLETKNSAHVTLISIAFLAALAVAYSKALSSISTITFETAFLGYLGTLLLLAGFQSTLSSLIARLMGASLNVTWVVVPSPLPSLLPLFTAERAFCRRGDFQLAVALPLLASMLLAAILSHTLAFHAYPKGKPQVLESVPLALADAPSGPVQLAALAYALSALFQLTGYPYSPSWPLLGRSNALFPLSVGVALSVDRPVLGELLGGYVLMATLFSAFVRERAQWKDPFSRTSVVALASTLITLFLVVPVG</sequence>
<dbReference type="EMBL" id="CP000816">
    <property type="protein sequence ID" value="ABU81336.1"/>
    <property type="molecule type" value="Genomic_DNA"/>
</dbReference>
<feature type="transmembrane region" description="Helical" evidence="1">
    <location>
        <begin position="260"/>
        <end position="279"/>
    </location>
</feature>
<protein>
    <submittedName>
        <fullName evidence="2">Uncharacterized protein</fullName>
    </submittedName>
</protein>
<feature type="transmembrane region" description="Helical" evidence="1">
    <location>
        <begin position="39"/>
        <end position="60"/>
    </location>
</feature>
<feature type="transmembrane region" description="Helical" evidence="1">
    <location>
        <begin position="133"/>
        <end position="158"/>
    </location>
</feature>
<keyword evidence="1" id="KW-1133">Transmembrane helix</keyword>
<keyword evidence="1" id="KW-0812">Transmembrane</keyword>
<keyword evidence="1" id="KW-0472">Membrane</keyword>
<dbReference type="Proteomes" id="UP000000262">
    <property type="component" value="Chromosome"/>
</dbReference>
<gene>
    <name evidence="2" type="ordered locus">Igni_0152</name>
</gene>
<dbReference type="KEGG" id="iho:Igni_0152"/>
<feature type="transmembrane region" description="Helical" evidence="1">
    <location>
        <begin position="229"/>
        <end position="248"/>
    </location>
</feature>
<name>A8A8T4_IGNH4</name>
<dbReference type="HOGENOM" id="CLU_992499_0_0_2"/>
<evidence type="ECO:0000313" key="3">
    <source>
        <dbReference type="Proteomes" id="UP000000262"/>
    </source>
</evidence>
<proteinExistence type="predicted"/>
<accession>A8A8T4</accession>
<dbReference type="STRING" id="453591.Igni_0152"/>
<dbReference type="AlphaFoldDB" id="A8A8T4"/>
<feature type="transmembrane region" description="Helical" evidence="1">
    <location>
        <begin position="72"/>
        <end position="97"/>
    </location>
</feature>
<organism evidence="2 3">
    <name type="scientific">Ignicoccus hospitalis (strain KIN4/I / DSM 18386 / JCM 14125)</name>
    <dbReference type="NCBI Taxonomy" id="453591"/>
    <lineage>
        <taxon>Archaea</taxon>
        <taxon>Thermoproteota</taxon>
        <taxon>Thermoprotei</taxon>
        <taxon>Desulfurococcales</taxon>
        <taxon>Desulfurococcaceae</taxon>
        <taxon>Ignicoccus</taxon>
    </lineage>
</organism>
<reference evidence="2 3" key="1">
    <citation type="journal article" date="2008" name="Genome Biol.">
        <title>A genomic analysis of the archaeal system Ignicoccus hospitalis-Nanoarchaeum equitans.</title>
        <authorList>
            <person name="Podar M."/>
            <person name="Anderson I."/>
            <person name="Makarova K.S."/>
            <person name="Elkins J.G."/>
            <person name="Ivanova N."/>
            <person name="Wall M.A."/>
            <person name="Lykidis A."/>
            <person name="Mavromatis K."/>
            <person name="Sun H."/>
            <person name="Hudson M.E."/>
            <person name="Chen W."/>
            <person name="Deciu C."/>
            <person name="Hutchison D."/>
            <person name="Eads J.R."/>
            <person name="Anderson A."/>
            <person name="Fernandes F."/>
            <person name="Szeto E."/>
            <person name="Lapidus A."/>
            <person name="Kyrpides N.C."/>
            <person name="Saier M.H.Jr."/>
            <person name="Richardson P.M."/>
            <person name="Rachel R."/>
            <person name="Huber H."/>
            <person name="Eisen J.A."/>
            <person name="Koonin E.V."/>
            <person name="Keller M."/>
            <person name="Stetter K.O."/>
        </authorList>
    </citation>
    <scope>NUCLEOTIDE SEQUENCE [LARGE SCALE GENOMIC DNA]</scope>
    <source>
        <strain evidence="3">KIN4/I / DSM 18386 / JCM 14125</strain>
    </source>
</reference>
<keyword evidence="3" id="KW-1185">Reference proteome</keyword>
<evidence type="ECO:0000313" key="2">
    <source>
        <dbReference type="EMBL" id="ABU81336.1"/>
    </source>
</evidence>